<accession>A0A4Y2BAY8</accession>
<feature type="non-terminal residue" evidence="1">
    <location>
        <position position="1"/>
    </location>
</feature>
<evidence type="ECO:0000313" key="2">
    <source>
        <dbReference type="Proteomes" id="UP000499080"/>
    </source>
</evidence>
<proteinExistence type="predicted"/>
<dbReference type="AlphaFoldDB" id="A0A4Y2BAY8"/>
<sequence>IEVGPMFDEGEKCSETQASAAVPHVTSRLDVDAIEHRVIISDTRLANFL</sequence>
<organism evidence="1 2">
    <name type="scientific">Araneus ventricosus</name>
    <name type="common">Orbweaver spider</name>
    <name type="synonym">Epeira ventricosa</name>
    <dbReference type="NCBI Taxonomy" id="182803"/>
    <lineage>
        <taxon>Eukaryota</taxon>
        <taxon>Metazoa</taxon>
        <taxon>Ecdysozoa</taxon>
        <taxon>Arthropoda</taxon>
        <taxon>Chelicerata</taxon>
        <taxon>Arachnida</taxon>
        <taxon>Araneae</taxon>
        <taxon>Araneomorphae</taxon>
        <taxon>Entelegynae</taxon>
        <taxon>Araneoidea</taxon>
        <taxon>Araneidae</taxon>
        <taxon>Araneus</taxon>
    </lineage>
</organism>
<keyword evidence="2" id="KW-1185">Reference proteome</keyword>
<evidence type="ECO:0000313" key="1">
    <source>
        <dbReference type="EMBL" id="GBL89218.1"/>
    </source>
</evidence>
<reference evidence="1 2" key="1">
    <citation type="journal article" date="2019" name="Sci. Rep.">
        <title>Orb-weaving spider Araneus ventricosus genome elucidates the spidroin gene catalogue.</title>
        <authorList>
            <person name="Kono N."/>
            <person name="Nakamura H."/>
            <person name="Ohtoshi R."/>
            <person name="Moran D.A.P."/>
            <person name="Shinohara A."/>
            <person name="Yoshida Y."/>
            <person name="Fujiwara M."/>
            <person name="Mori M."/>
            <person name="Tomita M."/>
            <person name="Arakawa K."/>
        </authorList>
    </citation>
    <scope>NUCLEOTIDE SEQUENCE [LARGE SCALE GENOMIC DNA]</scope>
</reference>
<dbReference type="Proteomes" id="UP000499080">
    <property type="component" value="Unassembled WGS sequence"/>
</dbReference>
<protein>
    <submittedName>
        <fullName evidence="1">Uncharacterized protein</fullName>
    </submittedName>
</protein>
<gene>
    <name evidence="1" type="ORF">AVEN_65562_1</name>
</gene>
<dbReference type="EMBL" id="BGPR01234943">
    <property type="protein sequence ID" value="GBL89218.1"/>
    <property type="molecule type" value="Genomic_DNA"/>
</dbReference>
<name>A0A4Y2BAY8_ARAVE</name>
<comment type="caution">
    <text evidence="1">The sequence shown here is derived from an EMBL/GenBank/DDBJ whole genome shotgun (WGS) entry which is preliminary data.</text>
</comment>